<dbReference type="EMBL" id="JAWJWF010000054">
    <property type="protein sequence ID" value="KAK6616876.1"/>
    <property type="molecule type" value="Genomic_DNA"/>
</dbReference>
<gene>
    <name evidence="1" type="ORF">RUM44_005314</name>
</gene>
<evidence type="ECO:0000313" key="1">
    <source>
        <dbReference type="EMBL" id="KAK6616876.1"/>
    </source>
</evidence>
<organism evidence="1 2">
    <name type="scientific">Polyplax serrata</name>
    <name type="common">Common mouse louse</name>
    <dbReference type="NCBI Taxonomy" id="468196"/>
    <lineage>
        <taxon>Eukaryota</taxon>
        <taxon>Metazoa</taxon>
        <taxon>Ecdysozoa</taxon>
        <taxon>Arthropoda</taxon>
        <taxon>Hexapoda</taxon>
        <taxon>Insecta</taxon>
        <taxon>Pterygota</taxon>
        <taxon>Neoptera</taxon>
        <taxon>Paraneoptera</taxon>
        <taxon>Psocodea</taxon>
        <taxon>Troctomorpha</taxon>
        <taxon>Phthiraptera</taxon>
        <taxon>Anoplura</taxon>
        <taxon>Polyplacidae</taxon>
        <taxon>Polyplax</taxon>
    </lineage>
</organism>
<accession>A0ABR1AD69</accession>
<protein>
    <submittedName>
        <fullName evidence="1">Uncharacterized protein</fullName>
    </submittedName>
</protein>
<name>A0ABR1AD69_POLSC</name>
<keyword evidence="2" id="KW-1185">Reference proteome</keyword>
<sequence>MLECLFGVARKNNVEPRDCSRKEIRKRDSQHVGNAEDKKGATIVKDNKNCKIQLEISEQRDRNRYKFESQALKPRKLDDVVFQCLAYEYVEQSGGREEAFFSFTIPDLIQLHQVRIWGIRISNMCPAKDSPVLQLWHFATIPMCSGGSTLFGRFHAQPLRHTQRNSPLLR</sequence>
<reference evidence="1 2" key="1">
    <citation type="submission" date="2023-09" db="EMBL/GenBank/DDBJ databases">
        <title>Genomes of two closely related lineages of the louse Polyplax serrata with different host specificities.</title>
        <authorList>
            <person name="Martinu J."/>
            <person name="Tarabai H."/>
            <person name="Stefka J."/>
            <person name="Hypsa V."/>
        </authorList>
    </citation>
    <scope>NUCLEOTIDE SEQUENCE [LARGE SCALE GENOMIC DNA]</scope>
    <source>
        <strain evidence="1">98ZLc_SE</strain>
    </source>
</reference>
<comment type="caution">
    <text evidence="1">The sequence shown here is derived from an EMBL/GenBank/DDBJ whole genome shotgun (WGS) entry which is preliminary data.</text>
</comment>
<proteinExistence type="predicted"/>
<dbReference type="Proteomes" id="UP001359485">
    <property type="component" value="Unassembled WGS sequence"/>
</dbReference>
<evidence type="ECO:0000313" key="2">
    <source>
        <dbReference type="Proteomes" id="UP001359485"/>
    </source>
</evidence>